<dbReference type="RefSeq" id="WP_096298620.1">
    <property type="nucleotide sequence ID" value="NZ_CP023406.1"/>
</dbReference>
<accession>A0A290XFW4</accession>
<dbReference type="OrthoDB" id="5294470at2"/>
<dbReference type="Proteomes" id="UP000218968">
    <property type="component" value="Chromosome"/>
</dbReference>
<evidence type="ECO:0000313" key="3">
    <source>
        <dbReference type="Proteomes" id="UP000218968"/>
    </source>
</evidence>
<sequence>MRNPLQEQLLKAGLVKKGKLAEVAREQTRARHGKQPAKPTESQRDAERARQEKAERDRELAQSRNAEARQRELRVQARQLIADGQIAARGERAYRFEADGAIRTLLVDDAQARELGSGMLVIARLDAGHVLLPRALAQRVRERDPGSIVVDHGGSPAAPPGTDDYEDPRFAVPDDLVW</sequence>
<name>A0A290XFW4_9GAMM</name>
<proteinExistence type="predicted"/>
<dbReference type="EMBL" id="CP023406">
    <property type="protein sequence ID" value="ATD67826.1"/>
    <property type="molecule type" value="Genomic_DNA"/>
</dbReference>
<keyword evidence="3" id="KW-1185">Reference proteome</keyword>
<protein>
    <submittedName>
        <fullName evidence="2">Nucleoprotein/polynucleotide-associated enzyme</fullName>
    </submittedName>
</protein>
<evidence type="ECO:0000313" key="2">
    <source>
        <dbReference type="EMBL" id="ATD67826.1"/>
    </source>
</evidence>
<evidence type="ECO:0000256" key="1">
    <source>
        <dbReference type="SAM" id="MobiDB-lite"/>
    </source>
</evidence>
<feature type="compositionally biased region" description="Basic and acidic residues" evidence="1">
    <location>
        <begin position="41"/>
        <end position="67"/>
    </location>
</feature>
<feature type="region of interest" description="Disordered" evidence="1">
    <location>
        <begin position="142"/>
        <end position="169"/>
    </location>
</feature>
<dbReference type="Pfam" id="PF09831">
    <property type="entry name" value="DUF2058"/>
    <property type="match status" value="1"/>
</dbReference>
<dbReference type="KEGG" id="lum:CNR27_10630"/>
<dbReference type="AlphaFoldDB" id="A0A290XFW4"/>
<gene>
    <name evidence="2" type="ORF">CNR27_10630</name>
</gene>
<organism evidence="2 3">
    <name type="scientific">Luteimonas chenhongjianii</name>
    <dbReference type="NCBI Taxonomy" id="2006110"/>
    <lineage>
        <taxon>Bacteria</taxon>
        <taxon>Pseudomonadati</taxon>
        <taxon>Pseudomonadota</taxon>
        <taxon>Gammaproteobacteria</taxon>
        <taxon>Lysobacterales</taxon>
        <taxon>Lysobacteraceae</taxon>
        <taxon>Luteimonas</taxon>
    </lineage>
</organism>
<reference evidence="3" key="1">
    <citation type="submission" date="2017-09" db="EMBL/GenBank/DDBJ databases">
        <title>Luteimonas liuhanmingii sp.nov., isolated from the intestinal contents of Tibetan Plateau Pika in Yushu, Qinghai Province, China.</title>
        <authorList>
            <person name="Gui Z."/>
        </authorList>
    </citation>
    <scope>NUCLEOTIDE SEQUENCE [LARGE SCALE GENOMIC DNA]</scope>
    <source>
        <strain evidence="3">100111</strain>
    </source>
</reference>
<feature type="region of interest" description="Disordered" evidence="1">
    <location>
        <begin position="21"/>
        <end position="67"/>
    </location>
</feature>
<dbReference type="InterPro" id="IPR018636">
    <property type="entry name" value="DUF2058"/>
</dbReference>